<evidence type="ECO:0000259" key="1">
    <source>
        <dbReference type="PROSITE" id="PS51186"/>
    </source>
</evidence>
<dbReference type="PANTHER" id="PTHR42791">
    <property type="entry name" value="GNAT FAMILY ACETYLTRANSFERASE"/>
    <property type="match status" value="1"/>
</dbReference>
<dbReference type="SUPFAM" id="SSF55729">
    <property type="entry name" value="Acyl-CoA N-acyltransferases (Nat)"/>
    <property type="match status" value="1"/>
</dbReference>
<keyword evidence="3" id="KW-1185">Reference proteome</keyword>
<dbReference type="InterPro" id="IPR000182">
    <property type="entry name" value="GNAT_dom"/>
</dbReference>
<dbReference type="Gene3D" id="3.40.630.30">
    <property type="match status" value="1"/>
</dbReference>
<protein>
    <recommendedName>
        <fullName evidence="1">N-acetyltransferase domain-containing protein</fullName>
    </recommendedName>
</protein>
<dbReference type="InterPro" id="IPR052523">
    <property type="entry name" value="Trichothecene_AcTrans"/>
</dbReference>
<dbReference type="PROSITE" id="PS51186">
    <property type="entry name" value="GNAT"/>
    <property type="match status" value="1"/>
</dbReference>
<evidence type="ECO:0000313" key="2">
    <source>
        <dbReference type="EMBL" id="QEG33110.1"/>
    </source>
</evidence>
<dbReference type="RefSeq" id="WP_148071917.1">
    <property type="nucleotide sequence ID" value="NZ_CP042913.1"/>
</dbReference>
<dbReference type="GO" id="GO:0016747">
    <property type="term" value="F:acyltransferase activity, transferring groups other than amino-acyl groups"/>
    <property type="evidence" value="ECO:0007669"/>
    <property type="project" value="InterPro"/>
</dbReference>
<proteinExistence type="predicted"/>
<sequence length="211" mass="23787">MANAIAPATHRVLDRQPNRSEISAISRLLAAALANDPLQRWLFPDERLRLAASERLFRRLVAPRIAPGLVSVSRTCQGQLASVAVWTPPYPPAPNRWERLAESLAMRLAHGKRIHEVRQGFTDLAERHPQQPYWYLLALATTESERGQGHAAGLLKSKIEECDATGRKIALETSLPENISYYEHFGFQIENEVDLKDGPTVWLMCRESRST</sequence>
<dbReference type="InterPro" id="IPR016181">
    <property type="entry name" value="Acyl_CoA_acyltransferase"/>
</dbReference>
<gene>
    <name evidence="2" type="ORF">Pr1d_03710</name>
</gene>
<dbReference type="KEGG" id="bgok:Pr1d_03710"/>
<dbReference type="Pfam" id="PF00583">
    <property type="entry name" value="Acetyltransf_1"/>
    <property type="match status" value="1"/>
</dbReference>
<reference evidence="2 3" key="1">
    <citation type="submission" date="2019-08" db="EMBL/GenBank/DDBJ databases">
        <title>Deep-cultivation of Planctomycetes and their phenomic and genomic characterization uncovers novel biology.</title>
        <authorList>
            <person name="Wiegand S."/>
            <person name="Jogler M."/>
            <person name="Boedeker C."/>
            <person name="Pinto D."/>
            <person name="Vollmers J."/>
            <person name="Rivas-Marin E."/>
            <person name="Kohn T."/>
            <person name="Peeters S.H."/>
            <person name="Heuer A."/>
            <person name="Rast P."/>
            <person name="Oberbeckmann S."/>
            <person name="Bunk B."/>
            <person name="Jeske O."/>
            <person name="Meyerdierks A."/>
            <person name="Storesund J.E."/>
            <person name="Kallscheuer N."/>
            <person name="Luecker S."/>
            <person name="Lage O.M."/>
            <person name="Pohl T."/>
            <person name="Merkel B.J."/>
            <person name="Hornburger P."/>
            <person name="Mueller R.-W."/>
            <person name="Bruemmer F."/>
            <person name="Labrenz M."/>
            <person name="Spormann A.M."/>
            <person name="Op den Camp H."/>
            <person name="Overmann J."/>
            <person name="Amann R."/>
            <person name="Jetten M.S.M."/>
            <person name="Mascher T."/>
            <person name="Medema M.H."/>
            <person name="Devos D.P."/>
            <person name="Kaster A.-K."/>
            <person name="Ovreas L."/>
            <person name="Rohde M."/>
            <person name="Galperin M.Y."/>
            <person name="Jogler C."/>
        </authorList>
    </citation>
    <scope>NUCLEOTIDE SEQUENCE [LARGE SCALE GENOMIC DNA]</scope>
    <source>
        <strain evidence="2 3">Pr1d</strain>
    </source>
</reference>
<dbReference type="Proteomes" id="UP000323917">
    <property type="component" value="Chromosome"/>
</dbReference>
<accession>A0A5B9Q601</accession>
<dbReference type="OrthoDB" id="67353at2"/>
<evidence type="ECO:0000313" key="3">
    <source>
        <dbReference type="Proteomes" id="UP000323917"/>
    </source>
</evidence>
<name>A0A5B9Q601_9BACT</name>
<dbReference type="EMBL" id="CP042913">
    <property type="protein sequence ID" value="QEG33110.1"/>
    <property type="molecule type" value="Genomic_DNA"/>
</dbReference>
<dbReference type="AlphaFoldDB" id="A0A5B9Q601"/>
<organism evidence="2 3">
    <name type="scientific">Bythopirellula goksoeyrii</name>
    <dbReference type="NCBI Taxonomy" id="1400387"/>
    <lineage>
        <taxon>Bacteria</taxon>
        <taxon>Pseudomonadati</taxon>
        <taxon>Planctomycetota</taxon>
        <taxon>Planctomycetia</taxon>
        <taxon>Pirellulales</taxon>
        <taxon>Lacipirellulaceae</taxon>
        <taxon>Bythopirellula</taxon>
    </lineage>
</organism>
<dbReference type="PANTHER" id="PTHR42791:SF1">
    <property type="entry name" value="N-ACETYLTRANSFERASE DOMAIN-CONTAINING PROTEIN"/>
    <property type="match status" value="1"/>
</dbReference>
<feature type="domain" description="N-acetyltransferase" evidence="1">
    <location>
        <begin position="67"/>
        <end position="208"/>
    </location>
</feature>